<dbReference type="EMBL" id="LN831302">
    <property type="protein sequence ID" value="CQH60040.1"/>
    <property type="molecule type" value="Genomic_DNA"/>
</dbReference>
<dbReference type="RefSeq" id="WP_082687231.1">
    <property type="nucleotide sequence ID" value="NZ_CEMR01000001.1"/>
</dbReference>
<gene>
    <name evidence="2" type="ORF">HHUB_3121</name>
</gene>
<dbReference type="Pfam" id="PF13643">
    <property type="entry name" value="DUF4145"/>
    <property type="match status" value="1"/>
</dbReference>
<protein>
    <submittedName>
        <fullName evidence="2">DUF4145 domain protein</fullName>
    </submittedName>
</protein>
<feature type="domain" description="DUF4145" evidence="1">
    <location>
        <begin position="88"/>
        <end position="174"/>
    </location>
</feature>
<reference evidence="3" key="1">
    <citation type="journal article" date="2016" name="Environ. Microbiol.">
        <title>The complete genome of a viable archaeum isolated from 123-million-year-old rock salt.</title>
        <authorList>
            <person name="Jaakkola S.T."/>
            <person name="Pfeiffer F."/>
            <person name="Ravantti J.J."/>
            <person name="Guo Q."/>
            <person name="Liu Y."/>
            <person name="Chen X."/>
            <person name="Ma H."/>
            <person name="Yang C."/>
            <person name="Oksanen H.M."/>
            <person name="Bamford D.H."/>
        </authorList>
    </citation>
    <scope>NUCLEOTIDE SEQUENCE</scope>
    <source>
        <strain evidence="3">JI20-1</strain>
    </source>
</reference>
<accession>A0A0U5H515</accession>
<dbReference type="Proteomes" id="UP000066737">
    <property type="component" value="Chromosome I"/>
</dbReference>
<proteinExistence type="predicted"/>
<evidence type="ECO:0000313" key="2">
    <source>
        <dbReference type="EMBL" id="CQH60040.1"/>
    </source>
</evidence>
<sequence length="213" mass="24130">MSEYIPPEVDASAFHCPHCEVYANQSWSNIDVYASSIGRQQILNGRIGKCAHCQDYTLWVGEEMVYPEGSPAPLPTEDMPDEVEEDFNEARKVVNKSPRAAAALLRLAMEKLARELTGEDNRTLHNMIGDLVEEGRIDERVQQALDSVRVVGNEFVHPGEMDERDNRETALRLFDLVNTIVELTIAREKLIQEEFSNIPEDQMRGIENRDGNS</sequence>
<dbReference type="AlphaFoldDB" id="A0A0U5H515"/>
<dbReference type="STRING" id="1407499.HHUB_3121"/>
<evidence type="ECO:0000259" key="1">
    <source>
        <dbReference type="Pfam" id="PF13643"/>
    </source>
</evidence>
<dbReference type="OrthoDB" id="275693at2157"/>
<dbReference type="InterPro" id="IPR025285">
    <property type="entry name" value="DUF4145"/>
</dbReference>
<name>A0A0U5H515_9EURY</name>
<evidence type="ECO:0000313" key="3">
    <source>
        <dbReference type="Proteomes" id="UP000066737"/>
    </source>
</evidence>
<dbReference type="KEGG" id="hhb:Hhub_3121"/>
<dbReference type="GeneID" id="32029119"/>
<keyword evidence="3" id="KW-1185">Reference proteome</keyword>
<organism evidence="2 3">
    <name type="scientific">Halobacterium hubeiense</name>
    <dbReference type="NCBI Taxonomy" id="1407499"/>
    <lineage>
        <taxon>Archaea</taxon>
        <taxon>Methanobacteriati</taxon>
        <taxon>Methanobacteriota</taxon>
        <taxon>Stenosarchaea group</taxon>
        <taxon>Halobacteria</taxon>
        <taxon>Halobacteriales</taxon>
        <taxon>Halobacteriaceae</taxon>
        <taxon>Halobacterium</taxon>
    </lineage>
</organism>